<dbReference type="EMBL" id="LT629757">
    <property type="protein sequence ID" value="SDR78106.1"/>
    <property type="molecule type" value="Genomic_DNA"/>
</dbReference>
<keyword evidence="11" id="KW-0812">Transmembrane</keyword>
<dbReference type="Pfam" id="PF02518">
    <property type="entry name" value="HATPase_c"/>
    <property type="match status" value="1"/>
</dbReference>
<keyword evidence="4" id="KW-0597">Phosphoprotein</keyword>
<dbReference type="EC" id="2.7.13.3" evidence="3"/>
<dbReference type="GO" id="GO:0005886">
    <property type="term" value="C:plasma membrane"/>
    <property type="evidence" value="ECO:0007669"/>
    <property type="project" value="UniProtKB-SubCell"/>
</dbReference>
<dbReference type="RefSeq" id="WP_157682680.1">
    <property type="nucleotide sequence ID" value="NZ_LT629757.1"/>
</dbReference>
<dbReference type="SUPFAM" id="SSF55874">
    <property type="entry name" value="ATPase domain of HSP90 chaperone/DNA topoisomerase II/histidine kinase"/>
    <property type="match status" value="1"/>
</dbReference>
<dbReference type="SMART" id="SM00388">
    <property type="entry name" value="HisKA"/>
    <property type="match status" value="1"/>
</dbReference>
<dbReference type="SMART" id="SM00387">
    <property type="entry name" value="HATPase_c"/>
    <property type="match status" value="1"/>
</dbReference>
<feature type="transmembrane region" description="Helical" evidence="11">
    <location>
        <begin position="116"/>
        <end position="136"/>
    </location>
</feature>
<proteinExistence type="predicted"/>
<evidence type="ECO:0000256" key="6">
    <source>
        <dbReference type="ARBA" id="ARBA00022741"/>
    </source>
</evidence>
<keyword evidence="5" id="KW-0808">Transferase</keyword>
<keyword evidence="11" id="KW-1133">Transmembrane helix</keyword>
<dbReference type="PANTHER" id="PTHR42878:SF7">
    <property type="entry name" value="SENSOR HISTIDINE KINASE GLRK"/>
    <property type="match status" value="1"/>
</dbReference>
<dbReference type="Pfam" id="PF00512">
    <property type="entry name" value="HisKA"/>
    <property type="match status" value="1"/>
</dbReference>
<organism evidence="13 14">
    <name type="scientific">Nocardioides scoriae</name>
    <dbReference type="NCBI Taxonomy" id="642780"/>
    <lineage>
        <taxon>Bacteria</taxon>
        <taxon>Bacillati</taxon>
        <taxon>Actinomycetota</taxon>
        <taxon>Actinomycetes</taxon>
        <taxon>Propionibacteriales</taxon>
        <taxon>Nocardioidaceae</taxon>
        <taxon>Nocardioides</taxon>
    </lineage>
</organism>
<gene>
    <name evidence="13" type="ORF">SAMN04488570_0363</name>
</gene>
<keyword evidence="7 13" id="KW-0418">Kinase</keyword>
<protein>
    <recommendedName>
        <fullName evidence="10">Sensor-like histidine kinase SenX3</fullName>
        <ecNumber evidence="3">2.7.13.3</ecNumber>
    </recommendedName>
</protein>
<keyword evidence="11" id="KW-0472">Membrane</keyword>
<dbReference type="CDD" id="cd00082">
    <property type="entry name" value="HisKA"/>
    <property type="match status" value="1"/>
</dbReference>
<feature type="transmembrane region" description="Helical" evidence="11">
    <location>
        <begin position="190"/>
        <end position="212"/>
    </location>
</feature>
<reference evidence="14" key="1">
    <citation type="submission" date="2016-10" db="EMBL/GenBank/DDBJ databases">
        <authorList>
            <person name="Varghese N."/>
            <person name="Submissions S."/>
        </authorList>
    </citation>
    <scope>NUCLEOTIDE SEQUENCE [LARGE SCALE GENOMIC DNA]</scope>
    <source>
        <strain evidence="14">DSM 22127</strain>
    </source>
</reference>
<dbReference type="InterPro" id="IPR004358">
    <property type="entry name" value="Sig_transdc_His_kin-like_C"/>
</dbReference>
<evidence type="ECO:0000256" key="10">
    <source>
        <dbReference type="ARBA" id="ARBA00039401"/>
    </source>
</evidence>
<dbReference type="GO" id="GO:0005524">
    <property type="term" value="F:ATP binding"/>
    <property type="evidence" value="ECO:0007669"/>
    <property type="project" value="UniProtKB-KW"/>
</dbReference>
<evidence type="ECO:0000259" key="12">
    <source>
        <dbReference type="PROSITE" id="PS50109"/>
    </source>
</evidence>
<comment type="subcellular location">
    <subcellularLocation>
        <location evidence="2">Cell membrane</location>
    </subcellularLocation>
</comment>
<feature type="transmembrane region" description="Helical" evidence="11">
    <location>
        <begin position="301"/>
        <end position="321"/>
    </location>
</feature>
<evidence type="ECO:0000256" key="4">
    <source>
        <dbReference type="ARBA" id="ARBA00022553"/>
    </source>
</evidence>
<dbReference type="InterPro" id="IPR036890">
    <property type="entry name" value="HATPase_C_sf"/>
</dbReference>
<dbReference type="Gene3D" id="1.10.287.130">
    <property type="match status" value="1"/>
</dbReference>
<dbReference type="GO" id="GO:0007234">
    <property type="term" value="P:osmosensory signaling via phosphorelay pathway"/>
    <property type="evidence" value="ECO:0007669"/>
    <property type="project" value="TreeGrafter"/>
</dbReference>
<dbReference type="CDD" id="cd00075">
    <property type="entry name" value="HATPase"/>
    <property type="match status" value="1"/>
</dbReference>
<evidence type="ECO:0000256" key="3">
    <source>
        <dbReference type="ARBA" id="ARBA00012438"/>
    </source>
</evidence>
<dbReference type="AlphaFoldDB" id="A0A1H1LUA4"/>
<dbReference type="InterPro" id="IPR036097">
    <property type="entry name" value="HisK_dim/P_sf"/>
</dbReference>
<feature type="transmembrane region" description="Helical" evidence="11">
    <location>
        <begin position="157"/>
        <end position="178"/>
    </location>
</feature>
<dbReference type="SUPFAM" id="SSF47384">
    <property type="entry name" value="Homodimeric domain of signal transducing histidine kinase"/>
    <property type="match status" value="1"/>
</dbReference>
<evidence type="ECO:0000313" key="13">
    <source>
        <dbReference type="EMBL" id="SDR78106.1"/>
    </source>
</evidence>
<keyword evidence="8" id="KW-0067">ATP-binding</keyword>
<accession>A0A1H1LUA4</accession>
<dbReference type="GO" id="GO:0030295">
    <property type="term" value="F:protein kinase activator activity"/>
    <property type="evidence" value="ECO:0007669"/>
    <property type="project" value="TreeGrafter"/>
</dbReference>
<dbReference type="InterPro" id="IPR003594">
    <property type="entry name" value="HATPase_dom"/>
</dbReference>
<evidence type="ECO:0000313" key="14">
    <source>
        <dbReference type="Proteomes" id="UP000198859"/>
    </source>
</evidence>
<evidence type="ECO:0000256" key="1">
    <source>
        <dbReference type="ARBA" id="ARBA00000085"/>
    </source>
</evidence>
<dbReference type="STRING" id="642780.SAMN04488570_0363"/>
<feature type="transmembrane region" description="Helical" evidence="11">
    <location>
        <begin position="224"/>
        <end position="244"/>
    </location>
</feature>
<comment type="catalytic activity">
    <reaction evidence="1">
        <text>ATP + protein L-histidine = ADP + protein N-phospho-L-histidine.</text>
        <dbReference type="EC" id="2.7.13.3"/>
    </reaction>
</comment>
<dbReference type="PANTHER" id="PTHR42878">
    <property type="entry name" value="TWO-COMPONENT HISTIDINE KINASE"/>
    <property type="match status" value="1"/>
</dbReference>
<keyword evidence="6" id="KW-0547">Nucleotide-binding</keyword>
<dbReference type="Gene3D" id="3.30.565.10">
    <property type="entry name" value="Histidine kinase-like ATPase, C-terminal domain"/>
    <property type="match status" value="1"/>
</dbReference>
<dbReference type="InterPro" id="IPR005467">
    <property type="entry name" value="His_kinase_dom"/>
</dbReference>
<dbReference type="Proteomes" id="UP000198859">
    <property type="component" value="Chromosome I"/>
</dbReference>
<sequence length="664" mass="69266">MAGPALFWRPSRRLPQAALRACWGLALLATPLAAVLHQATAFDDVGRSGAGAPVPGPGLVDAVPLVAFAWLALVWLWAPPGRSLPGPGRRLAAVGATAALSTLLVTAVGVLLGQPWWGALAGGLGGVVHGATTLALHRWRTGDDDLVPHRPRDLVSLGTAAVAGAVVSAPLAAWPALLPGLALADLGPTVLAGAVLGASYVFVGGACLLLLVQRRRSDEVPARLGDVYVMLLVTAAAIAAVLAFPEVPLTWVVLLPAVWAGMTLGPWAAAAFSLVATAGVSLAQGLPVATGGLTPDQLPEMVVVDTVMTAFVLVVLLLAVVRDQQAHLAGEVVRRRQEALDQAGLLGTVFESISEALVLMDTHGTVQLSNAAAAGVLGEQRLESEPGRWLRRLGSSPSFTYTFHRDGSDDGARVLAVQLARVQYAGSDSVVAIVRDVTSEQRRIDELASFAAVAAHDLKSPLTAVGGWLEVAEDMVGADDARAREALGHGLAATQRMTREIDDWLTYNVAREGTLRLEQVALQPLVESIAASHPTARFTLEAPDVVRADPTLLQHLLANLLGNAVKYAHPGRDAVVTVRSGEHPSGRVQVEVVDEGIGIPAGEELAIFEPFRRASTVTDTYEGSGMGLALCKRIVRRHGGTITARRNDGPGTTVTVVLPRGTAA</sequence>
<dbReference type="PROSITE" id="PS50109">
    <property type="entry name" value="HIS_KIN"/>
    <property type="match status" value="1"/>
</dbReference>
<dbReference type="OrthoDB" id="5241402at2"/>
<evidence type="ECO:0000256" key="11">
    <source>
        <dbReference type="SAM" id="Phobius"/>
    </source>
</evidence>
<dbReference type="InterPro" id="IPR003661">
    <property type="entry name" value="HisK_dim/P_dom"/>
</dbReference>
<dbReference type="InterPro" id="IPR050351">
    <property type="entry name" value="BphY/WalK/GraS-like"/>
</dbReference>
<dbReference type="GO" id="GO:0000155">
    <property type="term" value="F:phosphorelay sensor kinase activity"/>
    <property type="evidence" value="ECO:0007669"/>
    <property type="project" value="InterPro"/>
</dbReference>
<evidence type="ECO:0000256" key="2">
    <source>
        <dbReference type="ARBA" id="ARBA00004236"/>
    </source>
</evidence>
<keyword evidence="9" id="KW-0902">Two-component regulatory system</keyword>
<evidence type="ECO:0000256" key="7">
    <source>
        <dbReference type="ARBA" id="ARBA00022777"/>
    </source>
</evidence>
<feature type="transmembrane region" description="Helical" evidence="11">
    <location>
        <begin position="57"/>
        <end position="78"/>
    </location>
</feature>
<name>A0A1H1LUA4_9ACTN</name>
<feature type="transmembrane region" description="Helical" evidence="11">
    <location>
        <begin position="264"/>
        <end position="289"/>
    </location>
</feature>
<dbReference type="PRINTS" id="PR00344">
    <property type="entry name" value="BCTRLSENSOR"/>
</dbReference>
<evidence type="ECO:0000256" key="9">
    <source>
        <dbReference type="ARBA" id="ARBA00023012"/>
    </source>
</evidence>
<evidence type="ECO:0000256" key="5">
    <source>
        <dbReference type="ARBA" id="ARBA00022679"/>
    </source>
</evidence>
<feature type="domain" description="Histidine kinase" evidence="12">
    <location>
        <begin position="453"/>
        <end position="662"/>
    </location>
</feature>
<dbReference type="SUPFAM" id="SSF55785">
    <property type="entry name" value="PYP-like sensor domain (PAS domain)"/>
    <property type="match status" value="1"/>
</dbReference>
<keyword evidence="14" id="KW-1185">Reference proteome</keyword>
<dbReference type="GO" id="GO:0000156">
    <property type="term" value="F:phosphorelay response regulator activity"/>
    <property type="evidence" value="ECO:0007669"/>
    <property type="project" value="TreeGrafter"/>
</dbReference>
<dbReference type="InterPro" id="IPR035965">
    <property type="entry name" value="PAS-like_dom_sf"/>
</dbReference>
<evidence type="ECO:0000256" key="8">
    <source>
        <dbReference type="ARBA" id="ARBA00022840"/>
    </source>
</evidence>
<feature type="transmembrane region" description="Helical" evidence="11">
    <location>
        <begin position="90"/>
        <end position="110"/>
    </location>
</feature>